<dbReference type="SFLD" id="SFLDS00019">
    <property type="entry name" value="Glutathione_Transferase_(cytos"/>
    <property type="match status" value="1"/>
</dbReference>
<name>A0A316VGP2_9BASI</name>
<dbReference type="InterPro" id="IPR036282">
    <property type="entry name" value="Glutathione-S-Trfase_C_sf"/>
</dbReference>
<evidence type="ECO:0000313" key="4">
    <source>
        <dbReference type="EMBL" id="PWN36706.1"/>
    </source>
</evidence>
<feature type="domain" description="GST N-terminal" evidence="2">
    <location>
        <begin position="1"/>
        <end position="83"/>
    </location>
</feature>
<dbReference type="RefSeq" id="XP_025357008.1">
    <property type="nucleotide sequence ID" value="XM_025501549.1"/>
</dbReference>
<dbReference type="GO" id="GO:0016740">
    <property type="term" value="F:transferase activity"/>
    <property type="evidence" value="ECO:0007669"/>
    <property type="project" value="UniProtKB-KW"/>
</dbReference>
<dbReference type="SUPFAM" id="SSF52833">
    <property type="entry name" value="Thioredoxin-like"/>
    <property type="match status" value="1"/>
</dbReference>
<evidence type="ECO:0000313" key="5">
    <source>
        <dbReference type="Proteomes" id="UP000245771"/>
    </source>
</evidence>
<keyword evidence="5" id="KW-1185">Reference proteome</keyword>
<dbReference type="Gene3D" id="1.20.1050.10">
    <property type="match status" value="1"/>
</dbReference>
<dbReference type="PROSITE" id="PS50404">
    <property type="entry name" value="GST_NTER"/>
    <property type="match status" value="1"/>
</dbReference>
<dbReference type="PROSITE" id="PS50405">
    <property type="entry name" value="GST_CTER"/>
    <property type="match status" value="1"/>
</dbReference>
<dbReference type="Proteomes" id="UP000245771">
    <property type="component" value="Unassembled WGS sequence"/>
</dbReference>
<dbReference type="STRING" id="1280837.A0A316VGP2"/>
<dbReference type="Pfam" id="PF02798">
    <property type="entry name" value="GST_N"/>
    <property type="match status" value="1"/>
</dbReference>
<protein>
    <submittedName>
        <fullName evidence="4">Glutathione S-transferase</fullName>
    </submittedName>
</protein>
<dbReference type="GeneID" id="37023330"/>
<dbReference type="SFLD" id="SFLDG00358">
    <property type="entry name" value="Main_(cytGST)"/>
    <property type="match status" value="1"/>
</dbReference>
<reference evidence="4 5" key="1">
    <citation type="journal article" date="2018" name="Mol. Biol. Evol.">
        <title>Broad Genomic Sampling Reveals a Smut Pathogenic Ancestry of the Fungal Clade Ustilaginomycotina.</title>
        <authorList>
            <person name="Kijpornyongpan T."/>
            <person name="Mondo S.J."/>
            <person name="Barry K."/>
            <person name="Sandor L."/>
            <person name="Lee J."/>
            <person name="Lipzen A."/>
            <person name="Pangilinan J."/>
            <person name="LaButti K."/>
            <person name="Hainaut M."/>
            <person name="Henrissat B."/>
            <person name="Grigoriev I.V."/>
            <person name="Spatafora J.W."/>
            <person name="Aime M.C."/>
        </authorList>
    </citation>
    <scope>NUCLEOTIDE SEQUENCE [LARGE SCALE GENOMIC DNA]</scope>
    <source>
        <strain evidence="4 5">MCA 3882</strain>
    </source>
</reference>
<dbReference type="InterPro" id="IPR004045">
    <property type="entry name" value="Glutathione_S-Trfase_N"/>
</dbReference>
<evidence type="ECO:0000259" key="3">
    <source>
        <dbReference type="PROSITE" id="PS50405"/>
    </source>
</evidence>
<dbReference type="CDD" id="cd03046">
    <property type="entry name" value="GST_N_GTT1_like"/>
    <property type="match status" value="1"/>
</dbReference>
<dbReference type="Pfam" id="PF14497">
    <property type="entry name" value="GST_C_3"/>
    <property type="match status" value="1"/>
</dbReference>
<dbReference type="InParanoid" id="A0A316VGP2"/>
<dbReference type="EMBL" id="KZ819602">
    <property type="protein sequence ID" value="PWN36706.1"/>
    <property type="molecule type" value="Genomic_DNA"/>
</dbReference>
<sequence>MVVTLFNLENSRAFRVHWLACELDIPIQSRNYERMGGKKAVPEMAKDSGYKLGKSPCIQDGDIQVVESANCMLYLVERYGPESGFIPSPPNFAQRTKVIGWMDFAETIMTHALAIIYAQWFAEDQKEAVKNITEKASANVQKDLDEIESALESTGGPFVCGSQITAADLALAFSCEYVLSKEVGTKGHPTNWPKIHQWLRTLEARPAYQKALKEGPKYDFCFLKNEGKL</sequence>
<dbReference type="PANTHER" id="PTHR44051">
    <property type="entry name" value="GLUTATHIONE S-TRANSFERASE-RELATED"/>
    <property type="match status" value="1"/>
</dbReference>
<feature type="domain" description="GST C-terminal" evidence="3">
    <location>
        <begin position="91"/>
        <end position="220"/>
    </location>
</feature>
<dbReference type="SUPFAM" id="SSF47616">
    <property type="entry name" value="GST C-terminal domain-like"/>
    <property type="match status" value="1"/>
</dbReference>
<dbReference type="OrthoDB" id="2098326at2759"/>
<gene>
    <name evidence="4" type="ORF">FA14DRAFT_186886</name>
</gene>
<dbReference type="AlphaFoldDB" id="A0A316VGP2"/>
<evidence type="ECO:0000259" key="2">
    <source>
        <dbReference type="PROSITE" id="PS50404"/>
    </source>
</evidence>
<dbReference type="InterPro" id="IPR010987">
    <property type="entry name" value="Glutathione-S-Trfase_C-like"/>
</dbReference>
<dbReference type="InterPro" id="IPR036249">
    <property type="entry name" value="Thioredoxin-like_sf"/>
</dbReference>
<dbReference type="InterPro" id="IPR004046">
    <property type="entry name" value="GST_C"/>
</dbReference>
<keyword evidence="4" id="KW-0808">Transferase</keyword>
<comment type="similarity">
    <text evidence="1">Belongs to the GST superfamily.</text>
</comment>
<dbReference type="PANTHER" id="PTHR44051:SF9">
    <property type="entry name" value="GLUTATHIONE S-TRANSFERASE 1"/>
    <property type="match status" value="1"/>
</dbReference>
<dbReference type="InterPro" id="IPR040079">
    <property type="entry name" value="Glutathione_S-Trfase"/>
</dbReference>
<accession>A0A316VGP2</accession>
<evidence type="ECO:0000256" key="1">
    <source>
        <dbReference type="ARBA" id="ARBA00007409"/>
    </source>
</evidence>
<organism evidence="4 5">
    <name type="scientific">Meira miltonrushii</name>
    <dbReference type="NCBI Taxonomy" id="1280837"/>
    <lineage>
        <taxon>Eukaryota</taxon>
        <taxon>Fungi</taxon>
        <taxon>Dikarya</taxon>
        <taxon>Basidiomycota</taxon>
        <taxon>Ustilaginomycotina</taxon>
        <taxon>Exobasidiomycetes</taxon>
        <taxon>Exobasidiales</taxon>
        <taxon>Brachybasidiaceae</taxon>
        <taxon>Meira</taxon>
    </lineage>
</organism>
<dbReference type="Gene3D" id="3.40.30.10">
    <property type="entry name" value="Glutaredoxin"/>
    <property type="match status" value="1"/>
</dbReference>
<proteinExistence type="inferred from homology"/>